<organism evidence="3 4">
    <name type="scientific">Alteribacillus persepolensis</name>
    <dbReference type="NCBI Taxonomy" id="568899"/>
    <lineage>
        <taxon>Bacteria</taxon>
        <taxon>Bacillati</taxon>
        <taxon>Bacillota</taxon>
        <taxon>Bacilli</taxon>
        <taxon>Bacillales</taxon>
        <taxon>Bacillaceae</taxon>
        <taxon>Alteribacillus</taxon>
    </lineage>
</organism>
<dbReference type="Pfam" id="PF26341">
    <property type="entry name" value="AAA_SelU"/>
    <property type="match status" value="1"/>
</dbReference>
<dbReference type="GO" id="GO:0002098">
    <property type="term" value="P:tRNA wobble uridine modification"/>
    <property type="evidence" value="ECO:0007669"/>
    <property type="project" value="InterPro"/>
</dbReference>
<evidence type="ECO:0000259" key="2">
    <source>
        <dbReference type="PROSITE" id="PS50206"/>
    </source>
</evidence>
<dbReference type="RefSeq" id="WP_091272176.1">
    <property type="nucleotide sequence ID" value="NZ_FNDK01000005.1"/>
</dbReference>
<proteinExistence type="predicted"/>
<dbReference type="OrthoDB" id="9808735at2"/>
<evidence type="ECO:0000256" key="1">
    <source>
        <dbReference type="ARBA" id="ARBA00023266"/>
    </source>
</evidence>
<dbReference type="PROSITE" id="PS50206">
    <property type="entry name" value="RHODANESE_3"/>
    <property type="match status" value="1"/>
</dbReference>
<dbReference type="InterPro" id="IPR001763">
    <property type="entry name" value="Rhodanese-like_dom"/>
</dbReference>
<keyword evidence="4" id="KW-1185">Reference proteome</keyword>
<feature type="domain" description="Rhodanese" evidence="2">
    <location>
        <begin position="2"/>
        <end position="126"/>
    </location>
</feature>
<dbReference type="Pfam" id="PF00581">
    <property type="entry name" value="Rhodanese"/>
    <property type="match status" value="1"/>
</dbReference>
<evidence type="ECO:0000313" key="3">
    <source>
        <dbReference type="EMBL" id="SDH41409.1"/>
    </source>
</evidence>
<dbReference type="EMBL" id="FNDK01000005">
    <property type="protein sequence ID" value="SDH41409.1"/>
    <property type="molecule type" value="Genomic_DNA"/>
</dbReference>
<dbReference type="STRING" id="568899.SAMN05192534_10588"/>
<gene>
    <name evidence="3" type="ORF">SAMN05192534_10588</name>
</gene>
<dbReference type="NCBIfam" id="NF008750">
    <property type="entry name" value="PRK11784.1-2"/>
    <property type="match status" value="1"/>
</dbReference>
<dbReference type="Proteomes" id="UP000199163">
    <property type="component" value="Unassembled WGS sequence"/>
</dbReference>
<dbReference type="PANTHER" id="PTHR30401:SF0">
    <property type="entry name" value="TRNA 2-SELENOURIDINE SYNTHASE"/>
    <property type="match status" value="1"/>
</dbReference>
<sequence length="341" mass="39780">MNWNQTQFVDVRSPAEFDEYALPGAVNIPLFTNEERAEVGTIYKKEGKQKAIEKGLEMVGPKLSHFYHNMYSVYECHPEKELVVYCWRGGMRSKSFVSVMNMLGITCKQLPGGIRSIRKRIIDDLEKERKRNRVYYVIAGGTGTAKTNLLHQLQLEGYPVIDLEGLANHRGSAFGQIGRKQHSQKQFELCLWLRLNELTDSPYLIVEAESKRIGTIILPRFIQNGIQTGKRVRLHMPMQERINTLIATYQPHCYRYEIKESLKKIERKLPVDVCEHIHHCLDTEDYEKAAELLLVHYYDPRYEHAERKSKSAQVFYASHIKEHVINVKKWLRQEMHTFATS</sequence>
<dbReference type="AlphaFoldDB" id="A0A1G8C7Y4"/>
<dbReference type="InterPro" id="IPR036873">
    <property type="entry name" value="Rhodanese-like_dom_sf"/>
</dbReference>
<protein>
    <submittedName>
        <fullName evidence="3">tRNA 2-selenouridine synthase</fullName>
    </submittedName>
</protein>
<accession>A0A1G8C7Y4</accession>
<dbReference type="SMART" id="SM00450">
    <property type="entry name" value="RHOD"/>
    <property type="match status" value="1"/>
</dbReference>
<dbReference type="PANTHER" id="PTHR30401">
    <property type="entry name" value="TRNA 2-SELENOURIDINE SYNTHASE"/>
    <property type="match status" value="1"/>
</dbReference>
<dbReference type="SUPFAM" id="SSF52821">
    <property type="entry name" value="Rhodanese/Cell cycle control phosphatase"/>
    <property type="match status" value="1"/>
</dbReference>
<reference evidence="3 4" key="1">
    <citation type="submission" date="2016-10" db="EMBL/GenBank/DDBJ databases">
        <authorList>
            <person name="de Groot N.N."/>
        </authorList>
    </citation>
    <scope>NUCLEOTIDE SEQUENCE [LARGE SCALE GENOMIC DNA]</scope>
    <source>
        <strain evidence="3 4">DSM 21632</strain>
    </source>
</reference>
<dbReference type="InterPro" id="IPR058840">
    <property type="entry name" value="AAA_SelU"/>
</dbReference>
<keyword evidence="1" id="KW-0711">Selenium</keyword>
<dbReference type="Gene3D" id="3.40.250.10">
    <property type="entry name" value="Rhodanese-like domain"/>
    <property type="match status" value="1"/>
</dbReference>
<dbReference type="NCBIfam" id="TIGR03167">
    <property type="entry name" value="tRNA_sel_U_synt"/>
    <property type="match status" value="1"/>
</dbReference>
<name>A0A1G8C7Y4_9BACI</name>
<evidence type="ECO:0000313" key="4">
    <source>
        <dbReference type="Proteomes" id="UP000199163"/>
    </source>
</evidence>
<dbReference type="InterPro" id="IPR017582">
    <property type="entry name" value="SelU"/>
</dbReference>
<dbReference type="GO" id="GO:0043828">
    <property type="term" value="F:tRNA 2-selenouridine synthase activity"/>
    <property type="evidence" value="ECO:0007669"/>
    <property type="project" value="InterPro"/>
</dbReference>